<comment type="caution">
    <text evidence="2">The sequence shown here is derived from an EMBL/GenBank/DDBJ whole genome shotgun (WGS) entry which is preliminary data.</text>
</comment>
<feature type="domain" description="Bacterial bifunctional deaminase-reductase C-terminal" evidence="1">
    <location>
        <begin position="3"/>
        <end position="176"/>
    </location>
</feature>
<dbReference type="Gene3D" id="3.40.430.10">
    <property type="entry name" value="Dihydrofolate Reductase, subunit A"/>
    <property type="match status" value="1"/>
</dbReference>
<dbReference type="SUPFAM" id="SSF53597">
    <property type="entry name" value="Dihydrofolate reductase-like"/>
    <property type="match status" value="1"/>
</dbReference>
<dbReference type="Proteomes" id="UP001596174">
    <property type="component" value="Unassembled WGS sequence"/>
</dbReference>
<proteinExistence type="predicted"/>
<name>A0ABW1G5Z0_9ACTN</name>
<keyword evidence="3" id="KW-1185">Reference proteome</keyword>
<evidence type="ECO:0000313" key="3">
    <source>
        <dbReference type="Proteomes" id="UP001596174"/>
    </source>
</evidence>
<reference evidence="3" key="1">
    <citation type="journal article" date="2019" name="Int. J. Syst. Evol. Microbiol.">
        <title>The Global Catalogue of Microorganisms (GCM) 10K type strain sequencing project: providing services to taxonomists for standard genome sequencing and annotation.</title>
        <authorList>
            <consortium name="The Broad Institute Genomics Platform"/>
            <consortium name="The Broad Institute Genome Sequencing Center for Infectious Disease"/>
            <person name="Wu L."/>
            <person name="Ma J."/>
        </authorList>
    </citation>
    <scope>NUCLEOTIDE SEQUENCE [LARGE SCALE GENOMIC DNA]</scope>
    <source>
        <strain evidence="3">JCM 4816</strain>
    </source>
</reference>
<dbReference type="RefSeq" id="WP_380585050.1">
    <property type="nucleotide sequence ID" value="NZ_JBHSQJ010000079.1"/>
</dbReference>
<sequence>MSVIAIAFTTLDGVAEDPDGSAGSGPGPWMFRYGREAVGGDAFRLGRLLDDGVLLLGRGTWQHFARLWPNRDDAFASRMNAADKLVASRTLTEADAAAWANSRVLQGDLLDAVKRERRDVLVMGSLDIAHRLAAADLVDEYRLLTFPVVLGRGRRIFPENGPVTELDCVQVELDGPLIRTRYRRSTR</sequence>
<accession>A0ABW1G5Z0</accession>
<organism evidence="2 3">
    <name type="scientific">Streptacidiphilus monticola</name>
    <dbReference type="NCBI Taxonomy" id="2161674"/>
    <lineage>
        <taxon>Bacteria</taxon>
        <taxon>Bacillati</taxon>
        <taxon>Actinomycetota</taxon>
        <taxon>Actinomycetes</taxon>
        <taxon>Kitasatosporales</taxon>
        <taxon>Streptomycetaceae</taxon>
        <taxon>Streptacidiphilus</taxon>
    </lineage>
</organism>
<evidence type="ECO:0000313" key="2">
    <source>
        <dbReference type="EMBL" id="MFC5909340.1"/>
    </source>
</evidence>
<dbReference type="InterPro" id="IPR024072">
    <property type="entry name" value="DHFR-like_dom_sf"/>
</dbReference>
<evidence type="ECO:0000259" key="1">
    <source>
        <dbReference type="Pfam" id="PF01872"/>
    </source>
</evidence>
<dbReference type="EMBL" id="JBHSQJ010000079">
    <property type="protein sequence ID" value="MFC5909340.1"/>
    <property type="molecule type" value="Genomic_DNA"/>
</dbReference>
<dbReference type="Pfam" id="PF01872">
    <property type="entry name" value="RibD_C"/>
    <property type="match status" value="1"/>
</dbReference>
<dbReference type="InterPro" id="IPR002734">
    <property type="entry name" value="RibDG_C"/>
</dbReference>
<gene>
    <name evidence="2" type="ORF">ACFP3V_19235</name>
</gene>
<protein>
    <submittedName>
        <fullName evidence="2">Dihydrofolate reductase family protein</fullName>
    </submittedName>
</protein>